<reference evidence="2" key="2">
    <citation type="submission" date="2020-11" db="EMBL/GenBank/DDBJ databases">
        <authorList>
            <person name="Cecchin M."/>
            <person name="Marcolungo L."/>
            <person name="Rossato M."/>
            <person name="Girolomoni L."/>
            <person name="Cosentino E."/>
            <person name="Cuine S."/>
            <person name="Li-Beisson Y."/>
            <person name="Delledonne M."/>
            <person name="Ballottari M."/>
        </authorList>
    </citation>
    <scope>NUCLEOTIDE SEQUENCE</scope>
    <source>
        <strain evidence="2">211/11P</strain>
        <tissue evidence="2">Whole cell</tissue>
    </source>
</reference>
<name>A0A9D4TN90_CHLVU</name>
<feature type="region of interest" description="Disordered" evidence="1">
    <location>
        <begin position="1"/>
        <end position="42"/>
    </location>
</feature>
<comment type="caution">
    <text evidence="2">The sequence shown here is derived from an EMBL/GenBank/DDBJ whole genome shotgun (WGS) entry which is preliminary data.</text>
</comment>
<protein>
    <submittedName>
        <fullName evidence="2">Uncharacterized protein</fullName>
    </submittedName>
</protein>
<dbReference type="AlphaFoldDB" id="A0A9D4TN90"/>
<evidence type="ECO:0000313" key="3">
    <source>
        <dbReference type="Proteomes" id="UP001055712"/>
    </source>
</evidence>
<evidence type="ECO:0000256" key="1">
    <source>
        <dbReference type="SAM" id="MobiDB-lite"/>
    </source>
</evidence>
<sequence length="170" mass="17906">MSSDGDEESWEEGEEAHPPSQSPPAPQHQPAPVQPPILGPHVQQTVPANVFAGLFAEADQQQRLQALSQEQQGLNPDAEWGTGPEQPALLPANMPPPQASSGLLVLEAAQHMTAAAAGLTESLAGTFAALLPLPAEQDECLRLMLQRRQYSGAAGLMRAVLHVRGIPPPG</sequence>
<feature type="region of interest" description="Disordered" evidence="1">
    <location>
        <begin position="68"/>
        <end position="92"/>
    </location>
</feature>
<feature type="compositionally biased region" description="Pro residues" evidence="1">
    <location>
        <begin position="20"/>
        <end position="38"/>
    </location>
</feature>
<proteinExistence type="predicted"/>
<gene>
    <name evidence="2" type="ORF">D9Q98_004876</name>
</gene>
<keyword evidence="3" id="KW-1185">Reference proteome</keyword>
<organism evidence="2 3">
    <name type="scientific">Chlorella vulgaris</name>
    <name type="common">Green alga</name>
    <dbReference type="NCBI Taxonomy" id="3077"/>
    <lineage>
        <taxon>Eukaryota</taxon>
        <taxon>Viridiplantae</taxon>
        <taxon>Chlorophyta</taxon>
        <taxon>core chlorophytes</taxon>
        <taxon>Trebouxiophyceae</taxon>
        <taxon>Chlorellales</taxon>
        <taxon>Chlorellaceae</taxon>
        <taxon>Chlorella clade</taxon>
        <taxon>Chlorella</taxon>
    </lineage>
</organism>
<accession>A0A9D4TN90</accession>
<dbReference type="EMBL" id="SIDB01000007">
    <property type="protein sequence ID" value="KAI3430280.1"/>
    <property type="molecule type" value="Genomic_DNA"/>
</dbReference>
<evidence type="ECO:0000313" key="2">
    <source>
        <dbReference type="EMBL" id="KAI3430280.1"/>
    </source>
</evidence>
<dbReference type="Proteomes" id="UP001055712">
    <property type="component" value="Unassembled WGS sequence"/>
</dbReference>
<reference evidence="2" key="1">
    <citation type="journal article" date="2019" name="Plant J.">
        <title>Chlorella vulgaris genome assembly and annotation reveals the molecular basis for metabolic acclimation to high light conditions.</title>
        <authorList>
            <person name="Cecchin M."/>
            <person name="Marcolungo L."/>
            <person name="Rossato M."/>
            <person name="Girolomoni L."/>
            <person name="Cosentino E."/>
            <person name="Cuine S."/>
            <person name="Li-Beisson Y."/>
            <person name="Delledonne M."/>
            <person name="Ballottari M."/>
        </authorList>
    </citation>
    <scope>NUCLEOTIDE SEQUENCE</scope>
    <source>
        <strain evidence="2">211/11P</strain>
    </source>
</reference>
<feature type="compositionally biased region" description="Acidic residues" evidence="1">
    <location>
        <begin position="1"/>
        <end position="14"/>
    </location>
</feature>